<dbReference type="SUPFAM" id="SSF54637">
    <property type="entry name" value="Thioesterase/thiol ester dehydrase-isomerase"/>
    <property type="match status" value="2"/>
</dbReference>
<evidence type="ECO:0000313" key="3">
    <source>
        <dbReference type="EMBL" id="MCP2261802.1"/>
    </source>
</evidence>
<name>A0ABT1I1Y5_STRSD</name>
<keyword evidence="4" id="KW-1185">Reference proteome</keyword>
<dbReference type="RefSeq" id="WP_253673031.1">
    <property type="nucleotide sequence ID" value="NZ_JAMTCP010000049.1"/>
</dbReference>
<dbReference type="PANTHER" id="PTHR43841">
    <property type="entry name" value="3-HYDROXYACYL-THIOESTER DEHYDRATASE HTDX-RELATED"/>
    <property type="match status" value="1"/>
</dbReference>
<evidence type="ECO:0000313" key="4">
    <source>
        <dbReference type="Proteomes" id="UP001205311"/>
    </source>
</evidence>
<dbReference type="Pfam" id="PF01575">
    <property type="entry name" value="MaoC_dehydratas"/>
    <property type="match status" value="1"/>
</dbReference>
<feature type="domain" description="MaoC-like" evidence="2">
    <location>
        <begin position="182"/>
        <end position="253"/>
    </location>
</feature>
<accession>A0ABT1I1Y5</accession>
<comment type="caution">
    <text evidence="3">The sequence shown here is derived from an EMBL/GenBank/DDBJ whole genome shotgun (WGS) entry which is preliminary data.</text>
</comment>
<proteinExistence type="inferred from homology"/>
<dbReference type="EMBL" id="JAMTCP010000049">
    <property type="protein sequence ID" value="MCP2261802.1"/>
    <property type="molecule type" value="Genomic_DNA"/>
</dbReference>
<gene>
    <name evidence="3" type="ORF">LX15_005529</name>
</gene>
<dbReference type="InterPro" id="IPR029069">
    <property type="entry name" value="HotDog_dom_sf"/>
</dbReference>
<comment type="similarity">
    <text evidence="1">Belongs to the enoyl-CoA hydratase/isomerase family.</text>
</comment>
<dbReference type="Gene3D" id="3.10.129.10">
    <property type="entry name" value="Hotdog Thioesterase"/>
    <property type="match status" value="1"/>
</dbReference>
<dbReference type="PANTHER" id="PTHR43841:SF1">
    <property type="entry name" value="3-HYDROXYACYL-THIOESTER DEHYDRATASE X"/>
    <property type="match status" value="1"/>
</dbReference>
<dbReference type="Proteomes" id="UP001205311">
    <property type="component" value="Unassembled WGS sequence"/>
</dbReference>
<evidence type="ECO:0000256" key="1">
    <source>
        <dbReference type="ARBA" id="ARBA00005254"/>
    </source>
</evidence>
<evidence type="ECO:0000259" key="2">
    <source>
        <dbReference type="Pfam" id="PF01575"/>
    </source>
</evidence>
<sequence>MATHTLARAPELGALYRRAVLPRLRRRSRDLPDSALELPAVPVDVEHLAAYARVCGFRLRDELPATYPHVVAFPLAVRLMADPSFPFPLPGLVHVRNQITQVRPLRVDEEHTLRVRAVDLRPHERGQQFDVVAEALVGTEVVWRDVSTYLRRSGGRSGAGRSERRETPPASALWRVPADIGRRYAAVSGDRNPIHLSRLAARAFGFPRAIAHGMWTKARCLAALEGRLPDAFVVDVHFRAPVLLPSRVAFSAHEDASGWTFGLHGANRGKPHLTGNITRV</sequence>
<organism evidence="3 4">
    <name type="scientific">Streptoalloteichus tenebrarius (strain ATCC 17920 / DSM 40477 / JCM 4838 / CBS 697.72 / NBRC 16177 / NCIMB 11028 / NRRL B-12390 / A12253. 1 / ISP 5477)</name>
    <name type="common">Streptomyces tenebrarius</name>
    <dbReference type="NCBI Taxonomy" id="1933"/>
    <lineage>
        <taxon>Bacteria</taxon>
        <taxon>Bacillati</taxon>
        <taxon>Actinomycetota</taxon>
        <taxon>Actinomycetes</taxon>
        <taxon>Pseudonocardiales</taxon>
        <taxon>Pseudonocardiaceae</taxon>
        <taxon>Streptoalloteichus</taxon>
    </lineage>
</organism>
<reference evidence="3 4" key="1">
    <citation type="submission" date="2022-06" db="EMBL/GenBank/DDBJ databases">
        <title>Genomic Encyclopedia of Archaeal and Bacterial Type Strains, Phase II (KMG-II): from individual species to whole genera.</title>
        <authorList>
            <person name="Goeker M."/>
        </authorList>
    </citation>
    <scope>NUCLEOTIDE SEQUENCE [LARGE SCALE GENOMIC DNA]</scope>
    <source>
        <strain evidence="3 4">DSM 40477</strain>
    </source>
</reference>
<protein>
    <submittedName>
        <fullName evidence="3">MaoC like domain-containing protein</fullName>
    </submittedName>
</protein>
<dbReference type="InterPro" id="IPR002539">
    <property type="entry name" value="MaoC-like_dom"/>
</dbReference>